<dbReference type="OrthoDB" id="337735at2759"/>
<dbReference type="GO" id="GO:0019901">
    <property type="term" value="F:protein kinase binding"/>
    <property type="evidence" value="ECO:0007669"/>
    <property type="project" value="InterPro"/>
</dbReference>
<dbReference type="InterPro" id="IPR013922">
    <property type="entry name" value="Cyclin_PHO80-like"/>
</dbReference>
<dbReference type="GO" id="GO:0000307">
    <property type="term" value="C:cyclin-dependent protein kinase holoenzyme complex"/>
    <property type="evidence" value="ECO:0007669"/>
    <property type="project" value="TreeGrafter"/>
</dbReference>
<accession>A0A8H5FWU6</accession>
<feature type="region of interest" description="Disordered" evidence="1">
    <location>
        <begin position="1"/>
        <end position="36"/>
    </location>
</feature>
<dbReference type="Gene3D" id="1.10.472.10">
    <property type="entry name" value="Cyclin-like"/>
    <property type="match status" value="1"/>
</dbReference>
<name>A0A8H5FWU6_9AGAR</name>
<feature type="region of interest" description="Disordered" evidence="1">
    <location>
        <begin position="196"/>
        <end position="254"/>
    </location>
</feature>
<evidence type="ECO:0008006" key="4">
    <source>
        <dbReference type="Google" id="ProtNLM"/>
    </source>
</evidence>
<dbReference type="InterPro" id="IPR036915">
    <property type="entry name" value="Cyclin-like_sf"/>
</dbReference>
<sequence length="279" mass="30320">MSTQKGSLQLTDGDCTQSESPATTATACNGSMESSSSDRVELPASFEEVSIDDLVELIVPTISVLDYLKRIVRFTNVECFASPPRSHTPSQKACLLLTLHYIDQISARLPIFIFTSLTCHRFIIAAITASSKGLCDAFCTNQLYAKVGGITVTELNTLEREFLSVIDWQLMSTREVLNEYYTSLVRTHSSGRYILAGAPSSPVGTESDIDMDSGQSRDPSPEISTSPTRLRSSEPSSILIDPGSHVPPSESAPRATLEQNMAFAALQQSQSQHQQSPHG</sequence>
<evidence type="ECO:0000256" key="1">
    <source>
        <dbReference type="SAM" id="MobiDB-lite"/>
    </source>
</evidence>
<evidence type="ECO:0000313" key="3">
    <source>
        <dbReference type="Proteomes" id="UP000559027"/>
    </source>
</evidence>
<dbReference type="Pfam" id="PF08613">
    <property type="entry name" value="Cyclin"/>
    <property type="match status" value="1"/>
</dbReference>
<dbReference type="GO" id="GO:0005634">
    <property type="term" value="C:nucleus"/>
    <property type="evidence" value="ECO:0007669"/>
    <property type="project" value="TreeGrafter"/>
</dbReference>
<organism evidence="2 3">
    <name type="scientific">Leucocoprinus leucothites</name>
    <dbReference type="NCBI Taxonomy" id="201217"/>
    <lineage>
        <taxon>Eukaryota</taxon>
        <taxon>Fungi</taxon>
        <taxon>Dikarya</taxon>
        <taxon>Basidiomycota</taxon>
        <taxon>Agaricomycotina</taxon>
        <taxon>Agaricomycetes</taxon>
        <taxon>Agaricomycetidae</taxon>
        <taxon>Agaricales</taxon>
        <taxon>Agaricineae</taxon>
        <taxon>Agaricaceae</taxon>
        <taxon>Leucocoprinus</taxon>
    </lineage>
</organism>
<feature type="compositionally biased region" description="Polar residues" evidence="1">
    <location>
        <begin position="1"/>
        <end position="35"/>
    </location>
</feature>
<protein>
    <recommendedName>
        <fullName evidence="4">Cyclin-domain-containing protein</fullName>
    </recommendedName>
</protein>
<dbReference type="AlphaFoldDB" id="A0A8H5FWU6"/>
<dbReference type="PANTHER" id="PTHR15615">
    <property type="match status" value="1"/>
</dbReference>
<gene>
    <name evidence="2" type="ORF">D9756_007430</name>
</gene>
<dbReference type="PANTHER" id="PTHR15615:SF117">
    <property type="entry name" value="PHO85 CYCLIN PHO80"/>
    <property type="match status" value="1"/>
</dbReference>
<feature type="compositionally biased region" description="Polar residues" evidence="1">
    <location>
        <begin position="213"/>
        <end position="236"/>
    </location>
</feature>
<dbReference type="GO" id="GO:0016538">
    <property type="term" value="F:cyclin-dependent protein serine/threonine kinase regulator activity"/>
    <property type="evidence" value="ECO:0007669"/>
    <property type="project" value="TreeGrafter"/>
</dbReference>
<dbReference type="Proteomes" id="UP000559027">
    <property type="component" value="Unassembled WGS sequence"/>
</dbReference>
<dbReference type="SUPFAM" id="SSF47954">
    <property type="entry name" value="Cyclin-like"/>
    <property type="match status" value="1"/>
</dbReference>
<reference evidence="2 3" key="1">
    <citation type="journal article" date="2020" name="ISME J.">
        <title>Uncovering the hidden diversity of litter-decomposition mechanisms in mushroom-forming fungi.</title>
        <authorList>
            <person name="Floudas D."/>
            <person name="Bentzer J."/>
            <person name="Ahren D."/>
            <person name="Johansson T."/>
            <person name="Persson P."/>
            <person name="Tunlid A."/>
        </authorList>
    </citation>
    <scope>NUCLEOTIDE SEQUENCE [LARGE SCALE GENOMIC DNA]</scope>
    <source>
        <strain evidence="2 3">CBS 146.42</strain>
    </source>
</reference>
<dbReference type="EMBL" id="JAACJO010000012">
    <property type="protein sequence ID" value="KAF5351657.1"/>
    <property type="molecule type" value="Genomic_DNA"/>
</dbReference>
<comment type="caution">
    <text evidence="2">The sequence shown here is derived from an EMBL/GenBank/DDBJ whole genome shotgun (WGS) entry which is preliminary data.</text>
</comment>
<evidence type="ECO:0000313" key="2">
    <source>
        <dbReference type="EMBL" id="KAF5351657.1"/>
    </source>
</evidence>
<proteinExistence type="predicted"/>
<keyword evidence="3" id="KW-1185">Reference proteome</keyword>
<dbReference type="CDD" id="cd20558">
    <property type="entry name" value="CYCLIN_ScPCL7-like"/>
    <property type="match status" value="1"/>
</dbReference>